<dbReference type="SUPFAM" id="SSF54001">
    <property type="entry name" value="Cysteine proteinases"/>
    <property type="match status" value="1"/>
</dbReference>
<evidence type="ECO:0000256" key="5">
    <source>
        <dbReference type="ARBA" id="ARBA00022807"/>
    </source>
</evidence>
<evidence type="ECO:0000256" key="2">
    <source>
        <dbReference type="ARBA" id="ARBA00022670"/>
    </source>
</evidence>
<evidence type="ECO:0000256" key="4">
    <source>
        <dbReference type="ARBA" id="ARBA00022801"/>
    </source>
</evidence>
<comment type="similarity">
    <text evidence="1">Belongs to the peptidase C78 family.</text>
</comment>
<reference evidence="8 9" key="1">
    <citation type="journal article" date="2019" name="Plant Biotechnol. J.">
        <title>The red bayberry genome and genetic basis of sex determination.</title>
        <authorList>
            <person name="Jia H.M."/>
            <person name="Jia H.J."/>
            <person name="Cai Q.L."/>
            <person name="Wang Y."/>
            <person name="Zhao H.B."/>
            <person name="Yang W.F."/>
            <person name="Wang G.Y."/>
            <person name="Li Y.H."/>
            <person name="Zhan D.L."/>
            <person name="Shen Y.T."/>
            <person name="Niu Q.F."/>
            <person name="Chang L."/>
            <person name="Qiu J."/>
            <person name="Zhao L."/>
            <person name="Xie H.B."/>
            <person name="Fu W.Y."/>
            <person name="Jin J."/>
            <person name="Li X.W."/>
            <person name="Jiao Y."/>
            <person name="Zhou C.C."/>
            <person name="Tu T."/>
            <person name="Chai C.Y."/>
            <person name="Gao J.L."/>
            <person name="Fan L.J."/>
            <person name="van de Weg E."/>
            <person name="Wang J.Y."/>
            <person name="Gao Z.S."/>
        </authorList>
    </citation>
    <scope>NUCLEOTIDE SEQUENCE [LARGE SCALE GENOMIC DNA]</scope>
    <source>
        <tissue evidence="8">Leaves</tissue>
    </source>
</reference>
<keyword evidence="4" id="KW-0378">Hydrolase</keyword>
<keyword evidence="3" id="KW-0833">Ubl conjugation pathway</keyword>
<dbReference type="InterPro" id="IPR049387">
    <property type="entry name" value="UFSP2-like_2nd"/>
</dbReference>
<dbReference type="AlphaFoldDB" id="A0A6A1VZJ2"/>
<protein>
    <submittedName>
        <fullName evidence="8">Putative Ufm1-specific protease</fullName>
    </submittedName>
</protein>
<evidence type="ECO:0000256" key="1">
    <source>
        <dbReference type="ARBA" id="ARBA00008552"/>
    </source>
</evidence>
<dbReference type="EMBL" id="RXIC02000022">
    <property type="protein sequence ID" value="KAB1217287.1"/>
    <property type="molecule type" value="Genomic_DNA"/>
</dbReference>
<dbReference type="PANTHER" id="PTHR48153">
    <property type="entry name" value="UFM1-SPECIFIC PROTEASE 2"/>
    <property type="match status" value="1"/>
</dbReference>
<evidence type="ECO:0000259" key="6">
    <source>
        <dbReference type="Pfam" id="PF07910"/>
    </source>
</evidence>
<evidence type="ECO:0000313" key="8">
    <source>
        <dbReference type="EMBL" id="KAB1217287.1"/>
    </source>
</evidence>
<comment type="caution">
    <text evidence="8">The sequence shown here is derived from an EMBL/GenBank/DDBJ whole genome shotgun (WGS) entry which is preliminary data.</text>
</comment>
<dbReference type="InterPro" id="IPR038765">
    <property type="entry name" value="Papain-like_cys_pep_sf"/>
</dbReference>
<dbReference type="PANTHER" id="PTHR48153:SF2">
    <property type="entry name" value="UFM1-SPECIFIC PROTEASE 2"/>
    <property type="match status" value="1"/>
</dbReference>
<dbReference type="GO" id="GO:0006508">
    <property type="term" value="P:proteolysis"/>
    <property type="evidence" value="ECO:0007669"/>
    <property type="project" value="UniProtKB-KW"/>
</dbReference>
<gene>
    <name evidence="8" type="ORF">CJ030_MR4G021034</name>
</gene>
<name>A0A6A1VZJ2_9ROSI</name>
<keyword evidence="2 8" id="KW-0645">Protease</keyword>
<keyword evidence="9" id="KW-1185">Reference proteome</keyword>
<organism evidence="8 9">
    <name type="scientific">Morella rubra</name>
    <name type="common">Chinese bayberry</name>
    <dbReference type="NCBI Taxonomy" id="262757"/>
    <lineage>
        <taxon>Eukaryota</taxon>
        <taxon>Viridiplantae</taxon>
        <taxon>Streptophyta</taxon>
        <taxon>Embryophyta</taxon>
        <taxon>Tracheophyta</taxon>
        <taxon>Spermatophyta</taxon>
        <taxon>Magnoliopsida</taxon>
        <taxon>eudicotyledons</taxon>
        <taxon>Gunneridae</taxon>
        <taxon>Pentapetalae</taxon>
        <taxon>rosids</taxon>
        <taxon>fabids</taxon>
        <taxon>Fagales</taxon>
        <taxon>Myricaceae</taxon>
        <taxon>Morella</taxon>
    </lineage>
</organism>
<dbReference type="InterPro" id="IPR012462">
    <property type="entry name" value="UFSP1/2_DUB_cat"/>
</dbReference>
<accession>A0A6A1VZJ2</accession>
<feature type="domain" description="UFSP1/2/DUB catalytic" evidence="6">
    <location>
        <begin position="663"/>
        <end position="765"/>
    </location>
</feature>
<evidence type="ECO:0000313" key="9">
    <source>
        <dbReference type="Proteomes" id="UP000516437"/>
    </source>
</evidence>
<dbReference type="Pfam" id="PF07910">
    <property type="entry name" value="Peptidase_C78"/>
    <property type="match status" value="2"/>
</dbReference>
<proteinExistence type="inferred from homology"/>
<feature type="domain" description="UFSP1/2/DUB catalytic" evidence="6">
    <location>
        <begin position="457"/>
        <end position="618"/>
    </location>
</feature>
<dbReference type="OrthoDB" id="417506at2759"/>
<keyword evidence="5" id="KW-0788">Thiol protease</keyword>
<dbReference type="Proteomes" id="UP000516437">
    <property type="component" value="Chromosome 4"/>
</dbReference>
<dbReference type="Gene3D" id="3.90.70.130">
    <property type="match status" value="3"/>
</dbReference>
<sequence length="773" mass="85069">MANVTDSTSVRVLCPRLVLNKNEQGLQWLIGSPFFPPLTIVSTLRCIHTLPASDSLSPDYLKESEDLRTLLLKGFEVIGALLVVNSNGEKNASKAIDAACRLRRLLSEGGGNSENRETFGAVADLTSGEDIRFYVSRSESSTNLESLTSVVYEDHPAKYIWETGCLLRCELPITFPVYVPVKNPPDAEKMYLLAIESVVAQFKDPKVVYMVETLSKASVEVPWPVILRGVELDFHTALSDMKLRSTDGQDSDPKFLSCGHFCLKSKSNSALLSAENADTIQVSVLLNSSEKSLKSSAPVAEYIPAQDAARLLVVNFKLEALCYAMKEIPLMYAVSKLIIPSLVDQLNSMKSVILPNLLTEHPQLCPYHFNPPGILHPITVIYELNYGETEMKQVEIRKSLHLRLGLPSDRPLLRIANALDLSTTNDSARNDSIRKGSTLLKDVHIGIPSSGVPGGIISLVQGSYEYYHYLQDGFNDSGWGCAYRSLQTIISWFRLQHYTAIDVPEHREIQQALVEIGDKDPSFIGSREWIGAIELSFVLDKLLGVTCKVLNVTSGAELPEKCRELALHFDNQGTPIMIGGGVLAYTLLGVDYNEASGDCAFLILDPHYTGTDDLKKIVNGGGVLAYTLLGVDYNEASGDCAFLILDPHYTGTDDLKKIVNGWMVTCKVLNVTSGAELPEKCRELALHFDNQGTPIMIGGGVLAYTLLGVDYNEASGDCAFLILDPHYTGTDDLKKIVNGGWCGWKKSVDSKGRSFFLHDKFYNLLLPQRPNMV</sequence>
<dbReference type="Pfam" id="PF20908">
    <property type="entry name" value="UfSP2_N"/>
    <property type="match status" value="1"/>
</dbReference>
<evidence type="ECO:0000256" key="3">
    <source>
        <dbReference type="ARBA" id="ARBA00022786"/>
    </source>
</evidence>
<dbReference type="GO" id="GO:0071567">
    <property type="term" value="F:deUFMylase activity"/>
    <property type="evidence" value="ECO:0007669"/>
    <property type="project" value="TreeGrafter"/>
</dbReference>
<feature type="domain" description="UFSP2 second" evidence="7">
    <location>
        <begin position="276"/>
        <end position="421"/>
    </location>
</feature>
<evidence type="ECO:0000259" key="7">
    <source>
        <dbReference type="Pfam" id="PF20908"/>
    </source>
</evidence>